<dbReference type="InterPro" id="IPR002563">
    <property type="entry name" value="Flavin_Rdtase-like_dom"/>
</dbReference>
<dbReference type="SMART" id="SM00903">
    <property type="entry name" value="Flavin_Reduct"/>
    <property type="match status" value="1"/>
</dbReference>
<dbReference type="GO" id="GO:0010181">
    <property type="term" value="F:FMN binding"/>
    <property type="evidence" value="ECO:0007669"/>
    <property type="project" value="InterPro"/>
</dbReference>
<dbReference type="GO" id="GO:0042602">
    <property type="term" value="F:riboflavin reductase (NADPH) activity"/>
    <property type="evidence" value="ECO:0007669"/>
    <property type="project" value="TreeGrafter"/>
</dbReference>
<evidence type="ECO:0000259" key="2">
    <source>
        <dbReference type="SMART" id="SM00903"/>
    </source>
</evidence>
<dbReference type="Pfam" id="PF01613">
    <property type="entry name" value="Flavin_Reduct"/>
    <property type="match status" value="1"/>
</dbReference>
<gene>
    <name evidence="3" type="ORF">KRR39_02565</name>
</gene>
<dbReference type="InterPro" id="IPR050268">
    <property type="entry name" value="NADH-dep_flavin_reductase"/>
</dbReference>
<dbReference type="RefSeq" id="WP_216940492.1">
    <property type="nucleotide sequence ID" value="NZ_CP077062.1"/>
</dbReference>
<proteinExistence type="predicted"/>
<organism evidence="3 4">
    <name type="scientific">Nocardioides panacis</name>
    <dbReference type="NCBI Taxonomy" id="2849501"/>
    <lineage>
        <taxon>Bacteria</taxon>
        <taxon>Bacillati</taxon>
        <taxon>Actinomycetota</taxon>
        <taxon>Actinomycetes</taxon>
        <taxon>Propionibacteriales</taxon>
        <taxon>Nocardioidaceae</taxon>
        <taxon>Nocardioides</taxon>
    </lineage>
</organism>
<keyword evidence="1" id="KW-0560">Oxidoreductase</keyword>
<dbReference type="EMBL" id="CP077062">
    <property type="protein sequence ID" value="QWZ08758.1"/>
    <property type="molecule type" value="Genomic_DNA"/>
</dbReference>
<protein>
    <submittedName>
        <fullName evidence="3">Flavin reductase family protein</fullName>
    </submittedName>
</protein>
<reference evidence="3" key="1">
    <citation type="submission" date="2021-06" db="EMBL/GenBank/DDBJ databases">
        <title>Complete genome sequence of Nocardioides sp. G188.</title>
        <authorList>
            <person name="Im W.-T."/>
        </authorList>
    </citation>
    <scope>NUCLEOTIDE SEQUENCE</scope>
    <source>
        <strain evidence="3">G188</strain>
    </source>
</reference>
<feature type="domain" description="Flavin reductase like" evidence="2">
    <location>
        <begin position="21"/>
        <end position="164"/>
    </location>
</feature>
<dbReference type="AlphaFoldDB" id="A0A975SZB8"/>
<name>A0A975SZB8_9ACTN</name>
<sequence length="169" mass="17953">MTGRSLSTNQDLDPARLREVFGVFPSGVVAVAAEVDGVPVGLAASSFTSVSLDPPLVSFSVAGTSKTWPTLRRARHLGVTILADHHDRACRQLAGPVGHRFDGLQLTATEDGALTLDDGLARFDSTIHDEVEAGDHVIVLLRVHAIEHADTSQPLVFHRSGFGSISRIA</sequence>
<dbReference type="KEGG" id="nps:KRR39_02565"/>
<dbReference type="PANTHER" id="PTHR30466">
    <property type="entry name" value="FLAVIN REDUCTASE"/>
    <property type="match status" value="1"/>
</dbReference>
<dbReference type="PANTHER" id="PTHR30466:SF11">
    <property type="entry name" value="FLAVIN-DEPENDENT MONOOXYGENASE, REDUCTASE SUBUNIT HSAB"/>
    <property type="match status" value="1"/>
</dbReference>
<evidence type="ECO:0000313" key="4">
    <source>
        <dbReference type="Proteomes" id="UP000683575"/>
    </source>
</evidence>
<evidence type="ECO:0000313" key="3">
    <source>
        <dbReference type="EMBL" id="QWZ08758.1"/>
    </source>
</evidence>
<accession>A0A975SZB8</accession>
<dbReference type="Proteomes" id="UP000683575">
    <property type="component" value="Chromosome"/>
</dbReference>
<evidence type="ECO:0000256" key="1">
    <source>
        <dbReference type="ARBA" id="ARBA00023002"/>
    </source>
</evidence>
<keyword evidence="4" id="KW-1185">Reference proteome</keyword>